<keyword evidence="4" id="KW-1185">Reference proteome</keyword>
<reference evidence="3" key="2">
    <citation type="submission" date="2020-09" db="EMBL/GenBank/DDBJ databases">
        <authorList>
            <person name="Sun Q."/>
            <person name="Zhou Y."/>
        </authorList>
    </citation>
    <scope>NUCLEOTIDE SEQUENCE</scope>
    <source>
        <strain evidence="3">CGMCC 4.7201</strain>
    </source>
</reference>
<feature type="region of interest" description="Disordered" evidence="1">
    <location>
        <begin position="33"/>
        <end position="53"/>
    </location>
</feature>
<dbReference type="PROSITE" id="PS51257">
    <property type="entry name" value="PROKAR_LIPOPROTEIN"/>
    <property type="match status" value="1"/>
</dbReference>
<accession>A0A917ZYT1</accession>
<reference evidence="3" key="1">
    <citation type="journal article" date="2014" name="Int. J. Syst. Evol. Microbiol.">
        <title>Complete genome sequence of Corynebacterium casei LMG S-19264T (=DSM 44701T), isolated from a smear-ripened cheese.</title>
        <authorList>
            <consortium name="US DOE Joint Genome Institute (JGI-PGF)"/>
            <person name="Walter F."/>
            <person name="Albersmeier A."/>
            <person name="Kalinowski J."/>
            <person name="Ruckert C."/>
        </authorList>
    </citation>
    <scope>NUCLEOTIDE SEQUENCE</scope>
    <source>
        <strain evidence="3">CGMCC 4.7201</strain>
    </source>
</reference>
<protein>
    <submittedName>
        <fullName evidence="3">Uncharacterized protein</fullName>
    </submittedName>
</protein>
<evidence type="ECO:0000256" key="2">
    <source>
        <dbReference type="SAM" id="SignalP"/>
    </source>
</evidence>
<feature type="chain" id="PRO_5038951957" evidence="2">
    <location>
        <begin position="26"/>
        <end position="181"/>
    </location>
</feature>
<dbReference type="EMBL" id="BMMS01000043">
    <property type="protein sequence ID" value="GGO99190.1"/>
    <property type="molecule type" value="Genomic_DNA"/>
</dbReference>
<evidence type="ECO:0000313" key="4">
    <source>
        <dbReference type="Proteomes" id="UP000641932"/>
    </source>
</evidence>
<comment type="caution">
    <text evidence="3">The sequence shown here is derived from an EMBL/GenBank/DDBJ whole genome shotgun (WGS) entry which is preliminary data.</text>
</comment>
<name>A0A917ZYT1_9ACTN</name>
<gene>
    <name evidence="3" type="ORF">GCM10012280_65070</name>
</gene>
<evidence type="ECO:0000256" key="1">
    <source>
        <dbReference type="SAM" id="MobiDB-lite"/>
    </source>
</evidence>
<proteinExistence type="predicted"/>
<dbReference type="AlphaFoldDB" id="A0A917ZYT1"/>
<evidence type="ECO:0000313" key="3">
    <source>
        <dbReference type="EMBL" id="GGO99190.1"/>
    </source>
</evidence>
<organism evidence="3 4">
    <name type="scientific">Wenjunlia tyrosinilytica</name>
    <dbReference type="NCBI Taxonomy" id="1544741"/>
    <lineage>
        <taxon>Bacteria</taxon>
        <taxon>Bacillati</taxon>
        <taxon>Actinomycetota</taxon>
        <taxon>Actinomycetes</taxon>
        <taxon>Kitasatosporales</taxon>
        <taxon>Streptomycetaceae</taxon>
        <taxon>Wenjunlia</taxon>
    </lineage>
</organism>
<sequence>MVKTQRRANALLAGVSAVIAGLLLAGCTGASSDARPLPEGTLETAASPRRHEQHPEALDAYRAMWDDLAAAAVTSDAKHPRLTAHASGRALELLRYMMARDRRKDVVTKGHLRLDTAVENSEATKMVLRDCADATDWLHYTSEGKLEDHVPGGHHRIDATVRQQGGVWRVERLHIGPVGTC</sequence>
<feature type="signal peptide" evidence="2">
    <location>
        <begin position="1"/>
        <end position="25"/>
    </location>
</feature>
<dbReference type="Proteomes" id="UP000641932">
    <property type="component" value="Unassembled WGS sequence"/>
</dbReference>
<keyword evidence="2" id="KW-0732">Signal</keyword>